<name>A0AAD5DIA3_9CHLO</name>
<evidence type="ECO:0000256" key="5">
    <source>
        <dbReference type="ARBA" id="ARBA00023136"/>
    </source>
</evidence>
<evidence type="ECO:0000313" key="8">
    <source>
        <dbReference type="Proteomes" id="UP001205105"/>
    </source>
</evidence>
<comment type="similarity">
    <text evidence="2 6">Belongs to the peroxisomal membrane protein PXMP2/4 family.</text>
</comment>
<sequence>MNAGTLSRALQPLQPAWRTYISSLERSPRLTKSCTSVVAALAGDALAQYISNSDKERWDYDWARTARLAVFNAFMGTLGHEYYLRLDGKVMPHASTSPRAIATKLIIDQFMFAPTCTLLFYYYKVLTEGRPSEYVPEIQAKFADTMVAGWKLWIPAHVINFAFVPNRQRILYANVISIAGTYILSRAQAGDFSSSKAQKGGEARPHRGSTEVVWDGVVMKQD</sequence>
<keyword evidence="3" id="KW-0812">Transmembrane</keyword>
<dbReference type="Pfam" id="PF04117">
    <property type="entry name" value="Mpv17_PMP22"/>
    <property type="match status" value="1"/>
</dbReference>
<proteinExistence type="inferred from homology"/>
<evidence type="ECO:0000256" key="1">
    <source>
        <dbReference type="ARBA" id="ARBA00004141"/>
    </source>
</evidence>
<evidence type="ECO:0000256" key="4">
    <source>
        <dbReference type="ARBA" id="ARBA00022989"/>
    </source>
</evidence>
<accession>A0AAD5DIA3</accession>
<keyword evidence="4" id="KW-1133">Transmembrane helix</keyword>
<comment type="subcellular location">
    <subcellularLocation>
        <location evidence="1">Membrane</location>
        <topology evidence="1">Multi-pass membrane protein</topology>
    </subcellularLocation>
</comment>
<protein>
    <submittedName>
        <fullName evidence="7">Uncharacterized protein</fullName>
    </submittedName>
</protein>
<dbReference type="GO" id="GO:0005737">
    <property type="term" value="C:cytoplasm"/>
    <property type="evidence" value="ECO:0007669"/>
    <property type="project" value="TreeGrafter"/>
</dbReference>
<comment type="caution">
    <text evidence="7">The sequence shown here is derived from an EMBL/GenBank/DDBJ whole genome shotgun (WGS) entry which is preliminary data.</text>
</comment>
<gene>
    <name evidence="7" type="ORF">COHA_008743</name>
</gene>
<dbReference type="AlphaFoldDB" id="A0AAD5DIA3"/>
<dbReference type="InterPro" id="IPR007248">
    <property type="entry name" value="Mpv17_PMP22"/>
</dbReference>
<keyword evidence="8" id="KW-1185">Reference proteome</keyword>
<evidence type="ECO:0000313" key="7">
    <source>
        <dbReference type="EMBL" id="KAI7837431.1"/>
    </source>
</evidence>
<dbReference type="Proteomes" id="UP001205105">
    <property type="component" value="Unassembled WGS sequence"/>
</dbReference>
<dbReference type="PANTHER" id="PTHR11266">
    <property type="entry name" value="PEROXISOMAL MEMBRANE PROTEIN 2, PXMP2 MPV17"/>
    <property type="match status" value="1"/>
</dbReference>
<evidence type="ECO:0000256" key="6">
    <source>
        <dbReference type="RuleBase" id="RU363053"/>
    </source>
</evidence>
<dbReference type="PANTHER" id="PTHR11266:SF17">
    <property type="entry name" value="PROTEIN MPV17"/>
    <property type="match status" value="1"/>
</dbReference>
<evidence type="ECO:0000256" key="3">
    <source>
        <dbReference type="ARBA" id="ARBA00022692"/>
    </source>
</evidence>
<dbReference type="EMBL" id="JADXDR010000153">
    <property type="protein sequence ID" value="KAI7837431.1"/>
    <property type="molecule type" value="Genomic_DNA"/>
</dbReference>
<organism evidence="7 8">
    <name type="scientific">Chlorella ohadii</name>
    <dbReference type="NCBI Taxonomy" id="2649997"/>
    <lineage>
        <taxon>Eukaryota</taxon>
        <taxon>Viridiplantae</taxon>
        <taxon>Chlorophyta</taxon>
        <taxon>core chlorophytes</taxon>
        <taxon>Trebouxiophyceae</taxon>
        <taxon>Chlorellales</taxon>
        <taxon>Chlorellaceae</taxon>
        <taxon>Chlorella clade</taxon>
        <taxon>Chlorella</taxon>
    </lineage>
</organism>
<evidence type="ECO:0000256" key="2">
    <source>
        <dbReference type="ARBA" id="ARBA00006824"/>
    </source>
</evidence>
<dbReference type="GO" id="GO:0016020">
    <property type="term" value="C:membrane"/>
    <property type="evidence" value="ECO:0007669"/>
    <property type="project" value="UniProtKB-SubCell"/>
</dbReference>
<keyword evidence="5" id="KW-0472">Membrane</keyword>
<reference evidence="7" key="1">
    <citation type="submission" date="2020-11" db="EMBL/GenBank/DDBJ databases">
        <title>Chlorella ohadii genome sequencing and assembly.</title>
        <authorList>
            <person name="Murik O."/>
            <person name="Treves H."/>
            <person name="Kedem I."/>
            <person name="Shotland Y."/>
            <person name="Kaplan A."/>
        </authorList>
    </citation>
    <scope>NUCLEOTIDE SEQUENCE</scope>
    <source>
        <strain evidence="7">1</strain>
    </source>
</reference>